<reference evidence="2" key="1">
    <citation type="submission" date="2020-06" db="EMBL/GenBank/DDBJ databases">
        <authorList>
            <person name="Li T."/>
            <person name="Hu X."/>
            <person name="Zhang T."/>
            <person name="Song X."/>
            <person name="Zhang H."/>
            <person name="Dai N."/>
            <person name="Sheng W."/>
            <person name="Hou X."/>
            <person name="Wei L."/>
        </authorList>
    </citation>
    <scope>NUCLEOTIDE SEQUENCE</scope>
    <source>
        <strain evidence="2">G02</strain>
        <tissue evidence="2">Leaf</tissue>
    </source>
</reference>
<feature type="region of interest" description="Disordered" evidence="1">
    <location>
        <begin position="41"/>
        <end position="70"/>
    </location>
</feature>
<sequence>MQHKEKSRQCLKLPTTSSSKRCRGTSSRPYLQAQFHLEALPRAGGRGRAPQLEALPRGRHFRRTRVPPSS</sequence>
<organism evidence="2">
    <name type="scientific">Sesamum radiatum</name>
    <name type="common">Black benniseed</name>
    <dbReference type="NCBI Taxonomy" id="300843"/>
    <lineage>
        <taxon>Eukaryota</taxon>
        <taxon>Viridiplantae</taxon>
        <taxon>Streptophyta</taxon>
        <taxon>Embryophyta</taxon>
        <taxon>Tracheophyta</taxon>
        <taxon>Spermatophyta</taxon>
        <taxon>Magnoliopsida</taxon>
        <taxon>eudicotyledons</taxon>
        <taxon>Gunneridae</taxon>
        <taxon>Pentapetalae</taxon>
        <taxon>asterids</taxon>
        <taxon>lamiids</taxon>
        <taxon>Lamiales</taxon>
        <taxon>Pedaliaceae</taxon>
        <taxon>Sesamum</taxon>
    </lineage>
</organism>
<gene>
    <name evidence="2" type="ORF">Sradi_6766600</name>
</gene>
<name>A0AAW2JU30_SESRA</name>
<dbReference type="EMBL" id="JACGWJ010000032">
    <property type="protein sequence ID" value="KAL0297145.1"/>
    <property type="molecule type" value="Genomic_DNA"/>
</dbReference>
<evidence type="ECO:0000313" key="2">
    <source>
        <dbReference type="EMBL" id="KAL0297145.1"/>
    </source>
</evidence>
<feature type="compositionally biased region" description="Polar residues" evidence="1">
    <location>
        <begin position="14"/>
        <end position="27"/>
    </location>
</feature>
<reference evidence="2" key="2">
    <citation type="journal article" date="2024" name="Plant">
        <title>Genomic evolution and insights into agronomic trait innovations of Sesamum species.</title>
        <authorList>
            <person name="Miao H."/>
            <person name="Wang L."/>
            <person name="Qu L."/>
            <person name="Liu H."/>
            <person name="Sun Y."/>
            <person name="Le M."/>
            <person name="Wang Q."/>
            <person name="Wei S."/>
            <person name="Zheng Y."/>
            <person name="Lin W."/>
            <person name="Duan Y."/>
            <person name="Cao H."/>
            <person name="Xiong S."/>
            <person name="Wang X."/>
            <person name="Wei L."/>
            <person name="Li C."/>
            <person name="Ma Q."/>
            <person name="Ju M."/>
            <person name="Zhao R."/>
            <person name="Li G."/>
            <person name="Mu C."/>
            <person name="Tian Q."/>
            <person name="Mei H."/>
            <person name="Zhang T."/>
            <person name="Gao T."/>
            <person name="Zhang H."/>
        </authorList>
    </citation>
    <scope>NUCLEOTIDE SEQUENCE</scope>
    <source>
        <strain evidence="2">G02</strain>
    </source>
</reference>
<feature type="region of interest" description="Disordered" evidence="1">
    <location>
        <begin position="1"/>
        <end position="27"/>
    </location>
</feature>
<protein>
    <submittedName>
        <fullName evidence="2">Uncharacterized protein</fullName>
    </submittedName>
</protein>
<proteinExistence type="predicted"/>
<comment type="caution">
    <text evidence="2">The sequence shown here is derived from an EMBL/GenBank/DDBJ whole genome shotgun (WGS) entry which is preliminary data.</text>
</comment>
<evidence type="ECO:0000256" key="1">
    <source>
        <dbReference type="SAM" id="MobiDB-lite"/>
    </source>
</evidence>
<dbReference type="AlphaFoldDB" id="A0AAW2JU30"/>
<accession>A0AAW2JU30</accession>
<feature type="compositionally biased region" description="Basic residues" evidence="1">
    <location>
        <begin position="57"/>
        <end position="70"/>
    </location>
</feature>